<evidence type="ECO:0000313" key="1">
    <source>
        <dbReference type="EMBL" id="VVD74053.1"/>
    </source>
</evidence>
<keyword evidence="2" id="KW-1185">Reference proteome</keyword>
<accession>A0A5E4SG01</accession>
<organism evidence="1 2">
    <name type="scientific">Pandoraea communis</name>
    <dbReference type="NCBI Taxonomy" id="2508297"/>
    <lineage>
        <taxon>Bacteria</taxon>
        <taxon>Pseudomonadati</taxon>
        <taxon>Pseudomonadota</taxon>
        <taxon>Betaproteobacteria</taxon>
        <taxon>Burkholderiales</taxon>
        <taxon>Burkholderiaceae</taxon>
        <taxon>Pandoraea</taxon>
    </lineage>
</organism>
<sequence>MPRKPKTLPAELPTIPAELLEQFGLGPMTADASMPHRWPSRKR</sequence>
<evidence type="ECO:0000313" key="2">
    <source>
        <dbReference type="Proteomes" id="UP000383971"/>
    </source>
</evidence>
<protein>
    <submittedName>
        <fullName evidence="1">Transposase</fullName>
    </submittedName>
</protein>
<dbReference type="Proteomes" id="UP000383971">
    <property type="component" value="Unassembled WGS sequence"/>
</dbReference>
<dbReference type="AlphaFoldDB" id="A0A5E4SG01"/>
<gene>
    <name evidence="1" type="ORF">PCO31111_00780</name>
</gene>
<proteinExistence type="predicted"/>
<reference evidence="1 2" key="1">
    <citation type="submission" date="2019-08" db="EMBL/GenBank/DDBJ databases">
        <authorList>
            <person name="Peeters C."/>
        </authorList>
    </citation>
    <scope>NUCLEOTIDE SEQUENCE [LARGE SCALE GENOMIC DNA]</scope>
    <source>
        <strain evidence="1 2">LMG 31111</strain>
    </source>
</reference>
<dbReference type="EMBL" id="CABPSE010000001">
    <property type="protein sequence ID" value="VVD74053.1"/>
    <property type="molecule type" value="Genomic_DNA"/>
</dbReference>
<name>A0A5E4SG01_9BURK</name>